<proteinExistence type="predicted"/>
<dbReference type="GO" id="GO:0019825">
    <property type="term" value="F:oxygen binding"/>
    <property type="evidence" value="ECO:0007669"/>
    <property type="project" value="InterPro"/>
</dbReference>
<gene>
    <name evidence="1" type="ORF">DEJ50_22970</name>
</gene>
<dbReference type="Proteomes" id="UP000325211">
    <property type="component" value="Chromosome"/>
</dbReference>
<dbReference type="EMBL" id="CP029190">
    <property type="protein sequence ID" value="QES50260.1"/>
    <property type="molecule type" value="Genomic_DNA"/>
</dbReference>
<sequence>MNQHRAAPRRRADIAGREDLALLLRRFYTAAFADPRIGPFFTQIAGTDLDVHLPRITDFWEHALFRTADYRGSALAPHAALHSVRPMAAEDFGRWVQLWRATVDGLHEGPFAERAKAQGERVALTLHRRLARAEAPLTGRPGPGFVPLAALELRSASVL</sequence>
<reference evidence="1 2" key="1">
    <citation type="submission" date="2018-05" db="EMBL/GenBank/DDBJ databases">
        <title>Streptomyces venezuelae.</title>
        <authorList>
            <person name="Kim W."/>
            <person name="Lee N."/>
            <person name="Cho B.-K."/>
        </authorList>
    </citation>
    <scope>NUCLEOTIDE SEQUENCE [LARGE SCALE GENOMIC DNA]</scope>
    <source>
        <strain evidence="1 2">ATCC 21782</strain>
    </source>
</reference>
<organism evidence="1 2">
    <name type="scientific">Streptomyces venezuelae</name>
    <dbReference type="NCBI Taxonomy" id="54571"/>
    <lineage>
        <taxon>Bacteria</taxon>
        <taxon>Bacillati</taxon>
        <taxon>Actinomycetota</taxon>
        <taxon>Actinomycetes</taxon>
        <taxon>Kitasatosporales</taxon>
        <taxon>Streptomycetaceae</taxon>
        <taxon>Streptomyces</taxon>
    </lineage>
</organism>
<dbReference type="CDD" id="cd08916">
    <property type="entry name" value="TrHb3_P"/>
    <property type="match status" value="1"/>
</dbReference>
<dbReference type="GO" id="GO:0020037">
    <property type="term" value="F:heme binding"/>
    <property type="evidence" value="ECO:0007669"/>
    <property type="project" value="InterPro"/>
</dbReference>
<protein>
    <submittedName>
        <fullName evidence="1">Hemoglobin</fullName>
    </submittedName>
</protein>
<dbReference type="InterPro" id="IPR009050">
    <property type="entry name" value="Globin-like_sf"/>
</dbReference>
<dbReference type="SUPFAM" id="SSF46458">
    <property type="entry name" value="Globin-like"/>
    <property type="match status" value="1"/>
</dbReference>
<evidence type="ECO:0000313" key="2">
    <source>
        <dbReference type="Proteomes" id="UP000325211"/>
    </source>
</evidence>
<dbReference type="RefSeq" id="WP_150209915.1">
    <property type="nucleotide sequence ID" value="NZ_CP029190.1"/>
</dbReference>
<dbReference type="Gene3D" id="1.10.490.10">
    <property type="entry name" value="Globins"/>
    <property type="match status" value="1"/>
</dbReference>
<dbReference type="AlphaFoldDB" id="A0A5P2D6S8"/>
<dbReference type="OrthoDB" id="25954at2"/>
<evidence type="ECO:0000313" key="1">
    <source>
        <dbReference type="EMBL" id="QES50260.1"/>
    </source>
</evidence>
<dbReference type="InterPro" id="IPR012292">
    <property type="entry name" value="Globin/Proto"/>
</dbReference>
<accession>A0A5P2D6S8</accession>
<name>A0A5P2D6S8_STRVZ</name>